<dbReference type="InterPro" id="IPR036291">
    <property type="entry name" value="NAD(P)-bd_dom_sf"/>
</dbReference>
<dbReference type="SUPFAM" id="SSF51735">
    <property type="entry name" value="NAD(P)-binding Rossmann-fold domains"/>
    <property type="match status" value="1"/>
</dbReference>
<gene>
    <name evidence="7" type="ORF">G1H11_05105</name>
</gene>
<dbReference type="Pfam" id="PF00107">
    <property type="entry name" value="ADH_zinc_N"/>
    <property type="match status" value="1"/>
</dbReference>
<comment type="similarity">
    <text evidence="2">Belongs to the zinc-containing alcohol dehydrogenase family.</text>
</comment>
<dbReference type="GO" id="GO:0016491">
    <property type="term" value="F:oxidoreductase activity"/>
    <property type="evidence" value="ECO:0007669"/>
    <property type="project" value="UniProtKB-KW"/>
</dbReference>
<evidence type="ECO:0000256" key="3">
    <source>
        <dbReference type="ARBA" id="ARBA00022723"/>
    </source>
</evidence>
<sequence>MPQIVQFTEPGRAELVACEAQPLTTGCVRVRTRYSGISAGTELTAFRGTNPYLTKSWDTERRIFVDGPPTFPYPVMGWGYSEVGEVVEVADDVEDVSVGTTIYGAWGHRSDAVIPANRVAGQVLPAGIDVLDGVFARVGAIALNAVLAAAPCLGETVAVFGQGVIGLLATRLVTLSGADAIAIDPVDRRRDLAVQFGAQATLSADSPAGAGAAVRDLTGGPGADSAIELSGSYRALHEAVRAVSPDSRVVAAGFYQGEAGGLRLGEEFHHNRVQIVASQIGATPVSLGARWTPQRLGTVFLSRIARGDLDTKPLVSDVLPAAAVADAFALLDRGAEQTLQVVLDFGDPR</sequence>
<name>A0A6N9YI56_9ACTN</name>
<dbReference type="GO" id="GO:0046872">
    <property type="term" value="F:metal ion binding"/>
    <property type="evidence" value="ECO:0007669"/>
    <property type="project" value="UniProtKB-KW"/>
</dbReference>
<organism evidence="7 8">
    <name type="scientific">Phytoactinopolyspora alkaliphila</name>
    <dbReference type="NCBI Taxonomy" id="1783498"/>
    <lineage>
        <taxon>Bacteria</taxon>
        <taxon>Bacillati</taxon>
        <taxon>Actinomycetota</taxon>
        <taxon>Actinomycetes</taxon>
        <taxon>Jiangellales</taxon>
        <taxon>Jiangellaceae</taxon>
        <taxon>Phytoactinopolyspora</taxon>
    </lineage>
</organism>
<reference evidence="7 8" key="1">
    <citation type="submission" date="2020-02" db="EMBL/GenBank/DDBJ databases">
        <authorList>
            <person name="Li X.-J."/>
            <person name="Feng X.-M."/>
        </authorList>
    </citation>
    <scope>NUCLEOTIDE SEQUENCE [LARGE SCALE GENOMIC DNA]</scope>
    <source>
        <strain evidence="7 8">CGMCC 4.7225</strain>
    </source>
</reference>
<dbReference type="InterPro" id="IPR011032">
    <property type="entry name" value="GroES-like_sf"/>
</dbReference>
<keyword evidence="5" id="KW-0560">Oxidoreductase</keyword>
<dbReference type="Gene3D" id="3.90.180.10">
    <property type="entry name" value="Medium-chain alcohol dehydrogenases, catalytic domain"/>
    <property type="match status" value="2"/>
</dbReference>
<evidence type="ECO:0000313" key="8">
    <source>
        <dbReference type="Proteomes" id="UP000469185"/>
    </source>
</evidence>
<keyword evidence="8" id="KW-1185">Reference proteome</keyword>
<keyword evidence="4" id="KW-0862">Zinc</keyword>
<dbReference type="InterPro" id="IPR013149">
    <property type="entry name" value="ADH-like_C"/>
</dbReference>
<evidence type="ECO:0000256" key="1">
    <source>
        <dbReference type="ARBA" id="ARBA00001947"/>
    </source>
</evidence>
<dbReference type="PANTHER" id="PTHR43350:SF19">
    <property type="entry name" value="D-GULOSIDE 3-DEHYDROGENASE"/>
    <property type="match status" value="1"/>
</dbReference>
<keyword evidence="3" id="KW-0479">Metal-binding</keyword>
<dbReference type="PANTHER" id="PTHR43350">
    <property type="entry name" value="NAD-DEPENDENT ALCOHOL DEHYDROGENASE"/>
    <property type="match status" value="1"/>
</dbReference>
<feature type="domain" description="Alcohol dehydrogenase-like C-terminal" evidence="6">
    <location>
        <begin position="165"/>
        <end position="281"/>
    </location>
</feature>
<dbReference type="Proteomes" id="UP000469185">
    <property type="component" value="Unassembled WGS sequence"/>
</dbReference>
<evidence type="ECO:0000256" key="5">
    <source>
        <dbReference type="ARBA" id="ARBA00023002"/>
    </source>
</evidence>
<proteinExistence type="inferred from homology"/>
<evidence type="ECO:0000256" key="4">
    <source>
        <dbReference type="ARBA" id="ARBA00022833"/>
    </source>
</evidence>
<evidence type="ECO:0000259" key="6">
    <source>
        <dbReference type="Pfam" id="PF00107"/>
    </source>
</evidence>
<dbReference type="EMBL" id="JAAGOB010000002">
    <property type="protein sequence ID" value="NED94683.1"/>
    <property type="molecule type" value="Genomic_DNA"/>
</dbReference>
<comment type="cofactor">
    <cofactor evidence="1">
        <name>Zn(2+)</name>
        <dbReference type="ChEBI" id="CHEBI:29105"/>
    </cofactor>
</comment>
<comment type="caution">
    <text evidence="7">The sequence shown here is derived from an EMBL/GenBank/DDBJ whole genome shotgun (WGS) entry which is preliminary data.</text>
</comment>
<dbReference type="CDD" id="cd08255">
    <property type="entry name" value="2-desacetyl-2-hydroxyethyl_bacteriochlorophyllide_like"/>
    <property type="match status" value="1"/>
</dbReference>
<evidence type="ECO:0000313" key="7">
    <source>
        <dbReference type="EMBL" id="NED94683.1"/>
    </source>
</evidence>
<evidence type="ECO:0000256" key="2">
    <source>
        <dbReference type="ARBA" id="ARBA00008072"/>
    </source>
</evidence>
<protein>
    <submittedName>
        <fullName evidence="7">Zinc-binding dehydrogenase</fullName>
    </submittedName>
</protein>
<dbReference type="Gene3D" id="3.40.50.720">
    <property type="entry name" value="NAD(P)-binding Rossmann-like Domain"/>
    <property type="match status" value="1"/>
</dbReference>
<dbReference type="RefSeq" id="WP_163816648.1">
    <property type="nucleotide sequence ID" value="NZ_JAAGOB010000002.1"/>
</dbReference>
<dbReference type="AlphaFoldDB" id="A0A6N9YI56"/>
<accession>A0A6N9YI56</accession>
<dbReference type="SUPFAM" id="SSF50129">
    <property type="entry name" value="GroES-like"/>
    <property type="match status" value="1"/>
</dbReference>